<name>A0ABU1Q891_9BACL</name>
<organism evidence="1 2">
    <name type="scientific">Paenibacillus peoriae</name>
    <dbReference type="NCBI Taxonomy" id="59893"/>
    <lineage>
        <taxon>Bacteria</taxon>
        <taxon>Bacillati</taxon>
        <taxon>Bacillota</taxon>
        <taxon>Bacilli</taxon>
        <taxon>Bacillales</taxon>
        <taxon>Paenibacillaceae</taxon>
        <taxon>Paenibacillus</taxon>
    </lineage>
</organism>
<protein>
    <submittedName>
        <fullName evidence="1">Uncharacterized protein</fullName>
    </submittedName>
</protein>
<accession>A0ABU1Q891</accession>
<comment type="caution">
    <text evidence="1">The sequence shown here is derived from an EMBL/GenBank/DDBJ whole genome shotgun (WGS) entry which is preliminary data.</text>
</comment>
<dbReference type="EMBL" id="JAVDUG010000001">
    <property type="protein sequence ID" value="MDR6775839.1"/>
    <property type="molecule type" value="Genomic_DNA"/>
</dbReference>
<reference evidence="1 2" key="1">
    <citation type="submission" date="2023-07" db="EMBL/GenBank/DDBJ databases">
        <title>Sorghum-associated microbial communities from plants grown in Nebraska, USA.</title>
        <authorList>
            <person name="Schachtman D."/>
        </authorList>
    </citation>
    <scope>NUCLEOTIDE SEQUENCE [LARGE SCALE GENOMIC DNA]</scope>
    <source>
        <strain evidence="1 2">BE143</strain>
    </source>
</reference>
<gene>
    <name evidence="1" type="ORF">J2W98_000086</name>
</gene>
<dbReference type="Proteomes" id="UP001266807">
    <property type="component" value="Unassembled WGS sequence"/>
</dbReference>
<proteinExistence type="predicted"/>
<evidence type="ECO:0000313" key="2">
    <source>
        <dbReference type="Proteomes" id="UP001266807"/>
    </source>
</evidence>
<evidence type="ECO:0000313" key="1">
    <source>
        <dbReference type="EMBL" id="MDR6775839.1"/>
    </source>
</evidence>
<sequence length="43" mass="4884">MWFIFAIGAERVLEALNYIVLEADSLPLEVDKAISRPYCPILC</sequence>
<keyword evidence="2" id="KW-1185">Reference proteome</keyword>